<protein>
    <submittedName>
        <fullName evidence="2">GCN5-related N-acetyltransferas-like protein</fullName>
    </submittedName>
</protein>
<dbReference type="Gene3D" id="3.40.630.30">
    <property type="match status" value="1"/>
</dbReference>
<dbReference type="EMBL" id="MU002436">
    <property type="protein sequence ID" value="KAF2786601.1"/>
    <property type="molecule type" value="Genomic_DNA"/>
</dbReference>
<dbReference type="Proteomes" id="UP000799757">
    <property type="component" value="Unassembled WGS sequence"/>
</dbReference>
<dbReference type="InterPro" id="IPR016181">
    <property type="entry name" value="Acyl_CoA_acyltransferase"/>
</dbReference>
<accession>A0A6A6WRR4</accession>
<dbReference type="InterPro" id="IPR050276">
    <property type="entry name" value="MshD_Acetyltransferase"/>
</dbReference>
<dbReference type="Pfam" id="PF00583">
    <property type="entry name" value="Acetyltransf_1"/>
    <property type="match status" value="1"/>
</dbReference>
<dbReference type="PROSITE" id="PS51186">
    <property type="entry name" value="GNAT"/>
    <property type="match status" value="1"/>
</dbReference>
<gene>
    <name evidence="2" type="ORF">K505DRAFT_259550</name>
</gene>
<dbReference type="GO" id="GO:0016747">
    <property type="term" value="F:acyltransferase activity, transferring groups other than amino-acyl groups"/>
    <property type="evidence" value="ECO:0007669"/>
    <property type="project" value="InterPro"/>
</dbReference>
<feature type="domain" description="N-acetyltransferase" evidence="1">
    <location>
        <begin position="144"/>
        <end position="221"/>
    </location>
</feature>
<name>A0A6A6WRR4_9PLEO</name>
<reference evidence="2" key="1">
    <citation type="journal article" date="2020" name="Stud. Mycol.">
        <title>101 Dothideomycetes genomes: a test case for predicting lifestyles and emergence of pathogens.</title>
        <authorList>
            <person name="Haridas S."/>
            <person name="Albert R."/>
            <person name="Binder M."/>
            <person name="Bloem J."/>
            <person name="Labutti K."/>
            <person name="Salamov A."/>
            <person name="Andreopoulos B."/>
            <person name="Baker S."/>
            <person name="Barry K."/>
            <person name="Bills G."/>
            <person name="Bluhm B."/>
            <person name="Cannon C."/>
            <person name="Castanera R."/>
            <person name="Culley D."/>
            <person name="Daum C."/>
            <person name="Ezra D."/>
            <person name="Gonzalez J."/>
            <person name="Henrissat B."/>
            <person name="Kuo A."/>
            <person name="Liang C."/>
            <person name="Lipzen A."/>
            <person name="Lutzoni F."/>
            <person name="Magnuson J."/>
            <person name="Mondo S."/>
            <person name="Nolan M."/>
            <person name="Ohm R."/>
            <person name="Pangilinan J."/>
            <person name="Park H.-J."/>
            <person name="Ramirez L."/>
            <person name="Alfaro M."/>
            <person name="Sun H."/>
            <person name="Tritt A."/>
            <person name="Yoshinaga Y."/>
            <person name="Zwiers L.-H."/>
            <person name="Turgeon B."/>
            <person name="Goodwin S."/>
            <person name="Spatafora J."/>
            <person name="Crous P."/>
            <person name="Grigoriev I."/>
        </authorList>
    </citation>
    <scope>NUCLEOTIDE SEQUENCE</scope>
    <source>
        <strain evidence="2">CBS 109.77</strain>
    </source>
</reference>
<dbReference type="CDD" id="cd04301">
    <property type="entry name" value="NAT_SF"/>
    <property type="match status" value="1"/>
</dbReference>
<dbReference type="SUPFAM" id="SSF55729">
    <property type="entry name" value="Acyl-CoA N-acyltransferases (Nat)"/>
    <property type="match status" value="1"/>
</dbReference>
<evidence type="ECO:0000259" key="1">
    <source>
        <dbReference type="PROSITE" id="PS51186"/>
    </source>
</evidence>
<dbReference type="PANTHER" id="PTHR43617">
    <property type="entry name" value="L-AMINO ACID N-ACETYLTRANSFERASE"/>
    <property type="match status" value="1"/>
</dbReference>
<evidence type="ECO:0000313" key="3">
    <source>
        <dbReference type="Proteomes" id="UP000799757"/>
    </source>
</evidence>
<dbReference type="OrthoDB" id="64477at2759"/>
<sequence length="221" mass="24610">MSGLFIRPYEARDWDAGLHIFFTTIDSSVNFEPARTIGSYIWFKSYVLLTPGTCFVLDDGTGRAVGYIIGTASTNHLIERWKEVLVPMVDPKLVPKPEVSTGDAMMERDDVRELRGAVYAAQCNMLESTPHLLEQYPAHLHINVLPEFQSSGFGRRLMDTFLQKLRDLGSGGVHLGMVASNANARRFYERLGFQLCDGVLDDGESGEVGRQGHAICLVKKL</sequence>
<dbReference type="AlphaFoldDB" id="A0A6A6WRR4"/>
<evidence type="ECO:0000313" key="2">
    <source>
        <dbReference type="EMBL" id="KAF2786601.1"/>
    </source>
</evidence>
<dbReference type="InterPro" id="IPR000182">
    <property type="entry name" value="GNAT_dom"/>
</dbReference>
<organism evidence="2 3">
    <name type="scientific">Melanomma pulvis-pyrius CBS 109.77</name>
    <dbReference type="NCBI Taxonomy" id="1314802"/>
    <lineage>
        <taxon>Eukaryota</taxon>
        <taxon>Fungi</taxon>
        <taxon>Dikarya</taxon>
        <taxon>Ascomycota</taxon>
        <taxon>Pezizomycotina</taxon>
        <taxon>Dothideomycetes</taxon>
        <taxon>Pleosporomycetidae</taxon>
        <taxon>Pleosporales</taxon>
        <taxon>Melanommataceae</taxon>
        <taxon>Melanomma</taxon>
    </lineage>
</organism>
<proteinExistence type="predicted"/>
<keyword evidence="3" id="KW-1185">Reference proteome</keyword>